<feature type="repeat" description="TPR" evidence="3">
    <location>
        <begin position="581"/>
        <end position="614"/>
    </location>
</feature>
<feature type="repeat" description="TPR" evidence="3">
    <location>
        <begin position="547"/>
        <end position="580"/>
    </location>
</feature>
<organism evidence="6 7">
    <name type="scientific">Paramecium octaurelia</name>
    <dbReference type="NCBI Taxonomy" id="43137"/>
    <lineage>
        <taxon>Eukaryota</taxon>
        <taxon>Sar</taxon>
        <taxon>Alveolata</taxon>
        <taxon>Ciliophora</taxon>
        <taxon>Intramacronucleata</taxon>
        <taxon>Oligohymenophorea</taxon>
        <taxon>Peniculida</taxon>
        <taxon>Parameciidae</taxon>
        <taxon>Paramecium</taxon>
    </lineage>
</organism>
<comment type="caution">
    <text evidence="6">The sequence shown here is derived from an EMBL/GenBank/DDBJ whole genome shotgun (WGS) entry which is preliminary data.</text>
</comment>
<dbReference type="OMA" id="ASEIYEY"/>
<feature type="compositionally biased region" description="Polar residues" evidence="5">
    <location>
        <begin position="14"/>
        <end position="30"/>
    </location>
</feature>
<evidence type="ECO:0000256" key="4">
    <source>
        <dbReference type="SAM" id="Coils"/>
    </source>
</evidence>
<feature type="coiled-coil region" evidence="4">
    <location>
        <begin position="260"/>
        <end position="307"/>
    </location>
</feature>
<keyword evidence="7" id="KW-1185">Reference proteome</keyword>
<feature type="region of interest" description="Disordered" evidence="5">
    <location>
        <begin position="1"/>
        <end position="30"/>
    </location>
</feature>
<dbReference type="PROSITE" id="PS50293">
    <property type="entry name" value="TPR_REGION"/>
    <property type="match status" value="1"/>
</dbReference>
<feature type="repeat" description="TPR" evidence="3">
    <location>
        <begin position="105"/>
        <end position="138"/>
    </location>
</feature>
<dbReference type="Pfam" id="PF13432">
    <property type="entry name" value="TPR_16"/>
    <property type="match status" value="1"/>
</dbReference>
<evidence type="ECO:0008006" key="8">
    <source>
        <dbReference type="Google" id="ProtNLM"/>
    </source>
</evidence>
<evidence type="ECO:0000313" key="7">
    <source>
        <dbReference type="Proteomes" id="UP000683925"/>
    </source>
</evidence>
<sequence length="836" mass="97610">MGCASAKPGDVNESEQIQSSKTHSRNPSSASLSLTEVNKLYRRANYLIKNERFDEAIKLLDRIIETDPEFIDAYYSKGVIELHKRNLENAKKQFQLTLEKQPNHALALNEIASFLINEKKYNEALTYLENGFQINPNIPDLNYGLGYVLSRLERKEEAIRYYDMAIQQDKIQKHYYISKATALTDLKQFDRALESIQNALKIDSNYIDGYQAQAYVYNQQKQYDKLEQVCDTILKLNDENQFALKFKRKVQSNFQKQSQIQQAVMTVEDQMKEAQKLQEEQKHTEALNHLNQVLEKNSAHLQALKAKASIQIELKQQAGSLITLNQILSIDPNEINALKEKVKILEYMNKDEEALKCYDQILGKEKSFDIMEKKASILIKLNRIQEASEIYEYLYSQSSLDDPKIFIIRGKLLQAQKKYEDAITFLNDGITKFPSNIEILNLLALIYKITMKVQQELETYEKILVIQPQNELCLYEKGLIYYNDLGLILFNLNNFSESLEIFIQLNKSEYAKNLHYHLGICYNEKKEYFNTLNHLNQYVKSGKENLEKVYFIMGSANLFLLKFDESIESYQNCIKINPKNAEAHYQLGNVYKQDKLLDEAKESFEQAVKIQPQNNLYKQALDNLINEKSFLQEYRNSLLFTLITFIGCCQLDPKSQDFEKMQNQKYLTLLTLMEAHLKKRFNTLEKHFEQIKQLIGQSYDMKLTLIDDTLFPIMQFWHNQKICKKKKDNNDLVVSMINSVKSIINSNNEKILTLIQDEKSLNNRFCLEFLSKCQHESYQNMSGKIGLLDGIKILGFLIKYHKEFTSESKGFPEFIADKYLVGEITNFHDSYYQQNA</sequence>
<dbReference type="InterPro" id="IPR051685">
    <property type="entry name" value="Ycf3/AcsC/BcsC/TPR_MFPF"/>
</dbReference>
<protein>
    <recommendedName>
        <fullName evidence="8">Tetratricopeptide repeat protein</fullName>
    </recommendedName>
</protein>
<dbReference type="PROSITE" id="PS50005">
    <property type="entry name" value="TPR"/>
    <property type="match status" value="5"/>
</dbReference>
<dbReference type="SMART" id="SM00028">
    <property type="entry name" value="TPR"/>
    <property type="match status" value="14"/>
</dbReference>
<dbReference type="InterPro" id="IPR019734">
    <property type="entry name" value="TPR_rpt"/>
</dbReference>
<evidence type="ECO:0000256" key="3">
    <source>
        <dbReference type="PROSITE-ProRule" id="PRU00339"/>
    </source>
</evidence>
<dbReference type="Pfam" id="PF13414">
    <property type="entry name" value="TPR_11"/>
    <property type="match status" value="1"/>
</dbReference>
<dbReference type="EMBL" id="CAJJDP010000087">
    <property type="protein sequence ID" value="CAD8186476.1"/>
    <property type="molecule type" value="Genomic_DNA"/>
</dbReference>
<feature type="repeat" description="TPR" evidence="3">
    <location>
        <begin position="71"/>
        <end position="104"/>
    </location>
</feature>
<dbReference type="Proteomes" id="UP000683925">
    <property type="component" value="Unassembled WGS sequence"/>
</dbReference>
<proteinExistence type="predicted"/>
<dbReference type="Pfam" id="PF13181">
    <property type="entry name" value="TPR_8"/>
    <property type="match status" value="3"/>
</dbReference>
<name>A0A8S1WL14_PAROT</name>
<dbReference type="OrthoDB" id="1870799at2759"/>
<feature type="repeat" description="TPR" evidence="3">
    <location>
        <begin position="37"/>
        <end position="70"/>
    </location>
</feature>
<evidence type="ECO:0000256" key="5">
    <source>
        <dbReference type="SAM" id="MobiDB-lite"/>
    </source>
</evidence>
<evidence type="ECO:0000256" key="2">
    <source>
        <dbReference type="ARBA" id="ARBA00022803"/>
    </source>
</evidence>
<dbReference type="AlphaFoldDB" id="A0A8S1WL14"/>
<dbReference type="PANTHER" id="PTHR44943">
    <property type="entry name" value="CELLULOSE SYNTHASE OPERON PROTEIN C"/>
    <property type="match status" value="1"/>
</dbReference>
<evidence type="ECO:0000313" key="6">
    <source>
        <dbReference type="EMBL" id="CAD8186476.1"/>
    </source>
</evidence>
<keyword evidence="4" id="KW-0175">Coiled coil</keyword>
<keyword evidence="2 3" id="KW-0802">TPR repeat</keyword>
<dbReference type="PANTHER" id="PTHR44943:SF4">
    <property type="entry name" value="TPR REPEAT-CONTAINING PROTEIN MJ0798"/>
    <property type="match status" value="1"/>
</dbReference>
<reference evidence="6" key="1">
    <citation type="submission" date="2021-01" db="EMBL/GenBank/DDBJ databases">
        <authorList>
            <consortium name="Genoscope - CEA"/>
            <person name="William W."/>
        </authorList>
    </citation>
    <scope>NUCLEOTIDE SEQUENCE</scope>
</reference>
<accession>A0A8S1WL14</accession>
<gene>
    <name evidence="6" type="ORF">POCTA_138.1.T0880052</name>
</gene>
<evidence type="ECO:0000256" key="1">
    <source>
        <dbReference type="ARBA" id="ARBA00022737"/>
    </source>
</evidence>
<keyword evidence="1" id="KW-0677">Repeat</keyword>